<evidence type="ECO:0000259" key="1">
    <source>
        <dbReference type="Pfam" id="PF01548"/>
    </source>
</evidence>
<dbReference type="Pfam" id="PF02371">
    <property type="entry name" value="Transposase_20"/>
    <property type="match status" value="1"/>
</dbReference>
<dbReference type="EMBL" id="JDVG02000090">
    <property type="protein sequence ID" value="KFB74162.1"/>
    <property type="molecule type" value="Genomic_DNA"/>
</dbReference>
<dbReference type="GO" id="GO:0006313">
    <property type="term" value="P:DNA transposition"/>
    <property type="evidence" value="ECO:0007669"/>
    <property type="project" value="InterPro"/>
</dbReference>
<gene>
    <name evidence="3" type="ORF">AW09_000559</name>
</gene>
<dbReference type="InterPro" id="IPR002525">
    <property type="entry name" value="Transp_IS110-like_N"/>
</dbReference>
<evidence type="ECO:0000259" key="2">
    <source>
        <dbReference type="Pfam" id="PF02371"/>
    </source>
</evidence>
<feature type="domain" description="Transposase IS116/IS110/IS902 C-terminal" evidence="2">
    <location>
        <begin position="256"/>
        <end position="336"/>
    </location>
</feature>
<dbReference type="InterPro" id="IPR003346">
    <property type="entry name" value="Transposase_20"/>
</dbReference>
<name>A0A080LYZ7_9PROT</name>
<dbReference type="AlphaFoldDB" id="A0A080LYZ7"/>
<dbReference type="Proteomes" id="UP000020077">
    <property type="component" value="Unassembled WGS sequence"/>
</dbReference>
<reference evidence="3 4" key="1">
    <citation type="submission" date="2014-02" db="EMBL/GenBank/DDBJ databases">
        <title>Expanding our view of genomic diversity in Candidatus Accumulibacter clades.</title>
        <authorList>
            <person name="Skennerton C.T."/>
            <person name="Barr J.J."/>
            <person name="Slater F.R."/>
            <person name="Bond P.L."/>
            <person name="Tyson G.W."/>
        </authorList>
    </citation>
    <scope>NUCLEOTIDE SEQUENCE [LARGE SCALE GENOMIC DNA]</scope>
    <source>
        <strain evidence="4">BA-91</strain>
    </source>
</reference>
<dbReference type="PANTHER" id="PTHR33055">
    <property type="entry name" value="TRANSPOSASE FOR INSERTION SEQUENCE ELEMENT IS1111A"/>
    <property type="match status" value="1"/>
</dbReference>
<dbReference type="PANTHER" id="PTHR33055:SF15">
    <property type="entry name" value="TRANSPOSASE-RELATED"/>
    <property type="match status" value="1"/>
</dbReference>
<accession>A0A080LYZ7</accession>
<dbReference type="GO" id="GO:0004803">
    <property type="term" value="F:transposase activity"/>
    <property type="evidence" value="ECO:0007669"/>
    <property type="project" value="InterPro"/>
</dbReference>
<dbReference type="InterPro" id="IPR047650">
    <property type="entry name" value="Transpos_IS110"/>
</dbReference>
<feature type="domain" description="Transposase IS110-like N-terminal" evidence="1">
    <location>
        <begin position="11"/>
        <end position="157"/>
    </location>
</feature>
<dbReference type="GO" id="GO:0003677">
    <property type="term" value="F:DNA binding"/>
    <property type="evidence" value="ECO:0007669"/>
    <property type="project" value="InterPro"/>
</dbReference>
<evidence type="ECO:0000313" key="4">
    <source>
        <dbReference type="Proteomes" id="UP000020077"/>
    </source>
</evidence>
<dbReference type="NCBIfam" id="NF033542">
    <property type="entry name" value="transpos_IS110"/>
    <property type="match status" value="1"/>
</dbReference>
<dbReference type="Pfam" id="PF01548">
    <property type="entry name" value="DEDD_Tnp_IS110"/>
    <property type="match status" value="1"/>
</dbReference>
<sequence>MELMTLYKRVVGLDVHQAKITACSIIEDDAGNVSVELAEFGGFKRDRKAMAQWVADHRPEMVVMESTGIYWKSPYAALEGVGIVATVANARHVKNVPGRKTDWADAQWLATLARAGLLRASFVPPAKLRELRLAGRQRQQLVSILTGEKNRVHKVLSDGGIRLSVVVSDIHGVAGRAMVKALIEGQSPAEVLMLAGNRLKADRAELLEALDGELTAEHRFVLSELMAHIEELEQRIARFDRHLLDELKPYQSTLALMQTIPGIDLIGAALLLVEIGDNMDAFGSVDRLASWAGLCPGNNESAGKRKSGRTRKGNPWVRRLLCEFAHAAGRTRCAFKSKFEAIRLRRGHKRAIVAIAHKILKTVFLLISRQTHYRDSAVDFEAMSVARNAPRWLKMLKKHGFIPAAA</sequence>
<comment type="caution">
    <text evidence="3">The sequence shown here is derived from an EMBL/GenBank/DDBJ whole genome shotgun (WGS) entry which is preliminary data.</text>
</comment>
<evidence type="ECO:0000313" key="3">
    <source>
        <dbReference type="EMBL" id="KFB74162.1"/>
    </source>
</evidence>
<protein>
    <submittedName>
        <fullName evidence="3">Transposase IS116/IS110/IS902 family protein</fullName>
    </submittedName>
</protein>
<organism evidence="3 4">
    <name type="scientific">Candidatus Accumulibacter phosphatis</name>
    <dbReference type="NCBI Taxonomy" id="327160"/>
    <lineage>
        <taxon>Bacteria</taxon>
        <taxon>Pseudomonadati</taxon>
        <taxon>Pseudomonadota</taxon>
        <taxon>Betaproteobacteria</taxon>
        <taxon>Candidatus Accumulibacter</taxon>
    </lineage>
</organism>
<proteinExistence type="predicted"/>